<evidence type="ECO:0000256" key="1">
    <source>
        <dbReference type="SAM" id="MobiDB-lite"/>
    </source>
</evidence>
<dbReference type="EMBL" id="CP014339">
    <property type="protein sequence ID" value="AQX49982.1"/>
    <property type="molecule type" value="Genomic_DNA"/>
</dbReference>
<evidence type="ECO:0000313" key="7">
    <source>
        <dbReference type="Proteomes" id="UP000254876"/>
    </source>
</evidence>
<protein>
    <submittedName>
        <fullName evidence="4">Quinol oxidase subunit 4</fullName>
    </submittedName>
</protein>
<proteinExistence type="predicted"/>
<dbReference type="Proteomes" id="UP000254876">
    <property type="component" value="Unassembled WGS sequence"/>
</dbReference>
<dbReference type="Proteomes" id="UP000189738">
    <property type="component" value="Chromosome"/>
</dbReference>
<dbReference type="PROSITE" id="PS51257">
    <property type="entry name" value="PROKAR_LIPOPROTEIN"/>
    <property type="match status" value="1"/>
</dbReference>
<reference evidence="2 6" key="1">
    <citation type="submission" date="2016-02" db="EMBL/GenBank/DDBJ databases">
        <authorList>
            <person name="Nicholson A.C."/>
            <person name="Humrighouse B.W."/>
            <person name="Loparev V."/>
            <person name="Emery B."/>
            <person name="Graziano J."/>
            <person name="McQuiston J.R."/>
        </authorList>
    </citation>
    <scope>NUCLEOTIDE SEQUENCE [LARGE SCALE GENOMIC DNA]</scope>
    <source>
        <strain evidence="2 6">E6809</strain>
    </source>
</reference>
<dbReference type="EMBL" id="MAHS01000004">
    <property type="protein sequence ID" value="OPB51157.1"/>
    <property type="molecule type" value="Genomic_DNA"/>
</dbReference>
<accession>A0A494J770</accession>
<reference evidence="4" key="2">
    <citation type="submission" date="2016-06" db="EMBL/GenBank/DDBJ databases">
        <authorList>
            <person name="Nicholson A.C."/>
        </authorList>
    </citation>
    <scope>NUCLEOTIDE SEQUENCE [LARGE SCALE GENOMIC DNA]</scope>
    <source>
        <strain evidence="4">E6809</strain>
    </source>
</reference>
<evidence type="ECO:0000313" key="2">
    <source>
        <dbReference type="EMBL" id="AQX49982.1"/>
    </source>
</evidence>
<dbReference type="AlphaFoldDB" id="A0A494J770"/>
<evidence type="ECO:0000313" key="4">
    <source>
        <dbReference type="EMBL" id="OPB51157.1"/>
    </source>
</evidence>
<sequence length="65" mass="7041">MKTIKYLTAFALATVLLGSCEARYNNGNHGMPPGQAKKIYGGSAKDYAPGQRKKQRSNTTIIVNP</sequence>
<dbReference type="Proteomes" id="UP001189000">
    <property type="component" value="Unassembled WGS sequence"/>
</dbReference>
<name>A0A494J770_9FLAO</name>
<evidence type="ECO:0000313" key="6">
    <source>
        <dbReference type="Proteomes" id="UP000189738"/>
    </source>
</evidence>
<evidence type="ECO:0000313" key="3">
    <source>
        <dbReference type="EMBL" id="MDV3664112.1"/>
    </source>
</evidence>
<dbReference type="EMBL" id="UFYD01000001">
    <property type="protein sequence ID" value="STD04403.1"/>
    <property type="molecule type" value="Genomic_DNA"/>
</dbReference>
<dbReference type="EMBL" id="NWGY01000010">
    <property type="protein sequence ID" value="MDV3664112.1"/>
    <property type="molecule type" value="Genomic_DNA"/>
</dbReference>
<evidence type="ECO:0000313" key="5">
    <source>
        <dbReference type="EMBL" id="STD04403.1"/>
    </source>
</evidence>
<reference evidence="5 7" key="3">
    <citation type="submission" date="2018-06" db="EMBL/GenBank/DDBJ databases">
        <authorList>
            <consortium name="Pathogen Informatics"/>
            <person name="Doyle S."/>
        </authorList>
    </citation>
    <scope>NUCLEOTIDE SEQUENCE [LARGE SCALE GENOMIC DNA]</scope>
    <source>
        <strain evidence="5 7">NCTC10588</strain>
    </source>
</reference>
<gene>
    <name evidence="2" type="ORF">AYC66_04530</name>
    <name evidence="4" type="ORF">BAY09_17895</name>
    <name evidence="3" type="ORF">CMU51_08585</name>
    <name evidence="5" type="ORF">NCTC10588_02094</name>
</gene>
<feature type="region of interest" description="Disordered" evidence="1">
    <location>
        <begin position="46"/>
        <end position="65"/>
    </location>
</feature>
<organism evidence="4">
    <name type="scientific">Elizabethkingia anophelis</name>
    <dbReference type="NCBI Taxonomy" id="1117645"/>
    <lineage>
        <taxon>Bacteria</taxon>
        <taxon>Pseudomonadati</taxon>
        <taxon>Bacteroidota</taxon>
        <taxon>Flavobacteriia</taxon>
        <taxon>Flavobacteriales</taxon>
        <taxon>Weeksellaceae</taxon>
        <taxon>Elizabethkingia</taxon>
    </lineage>
</organism>
<dbReference type="RefSeq" id="WP_059330152.1">
    <property type="nucleotide sequence ID" value="NZ_BQKS01000020.1"/>
</dbReference>
<reference evidence="3" key="4">
    <citation type="submission" date="2023-02" db="EMBL/GenBank/DDBJ databases">
        <title>Elizabethkingia anophelis draft genomes.</title>
        <authorList>
            <person name="Nicholson A.C."/>
            <person name="Whitney A.M."/>
            <person name="Humrighouse B.W."/>
            <person name="Villarma A."/>
            <person name="Bell M."/>
            <person name="Mcquiston J."/>
        </authorList>
    </citation>
    <scope>NUCLEOTIDE SEQUENCE</scope>
    <source>
        <strain evidence="3">B4955</strain>
    </source>
</reference>